<evidence type="ECO:0000256" key="2">
    <source>
        <dbReference type="ARBA" id="ARBA00022679"/>
    </source>
</evidence>
<reference evidence="8 9" key="1">
    <citation type="journal article" date="2014" name="BMC Genomics">
        <title>Genome sequencing of four Aureobasidium pullulans varieties: biotechnological potential, stress tolerance, and description of new species.</title>
        <authorList>
            <person name="Gostin Ar C."/>
            <person name="Ohm R.A."/>
            <person name="Kogej T."/>
            <person name="Sonjak S."/>
            <person name="Turk M."/>
            <person name="Zajc J."/>
            <person name="Zalar P."/>
            <person name="Grube M."/>
            <person name="Sun H."/>
            <person name="Han J."/>
            <person name="Sharma A."/>
            <person name="Chiniquy J."/>
            <person name="Ngan C.Y."/>
            <person name="Lipzen A."/>
            <person name="Barry K."/>
            <person name="Grigoriev I.V."/>
            <person name="Gunde-Cimerman N."/>
        </authorList>
    </citation>
    <scope>NUCLEOTIDE SEQUENCE [LARGE SCALE GENOMIC DNA]</scope>
    <source>
        <strain evidence="8 9">CBS 147.97</strain>
    </source>
</reference>
<dbReference type="HOGENOM" id="CLU_685083_0_0_1"/>
<proteinExistence type="predicted"/>
<keyword evidence="3" id="KW-0547">Nucleotide-binding</keyword>
<feature type="region of interest" description="Disordered" evidence="6">
    <location>
        <begin position="273"/>
        <end position="300"/>
    </location>
</feature>
<name>A0A074WQZ3_9PEZI</name>
<keyword evidence="9" id="KW-1185">Reference proteome</keyword>
<evidence type="ECO:0000256" key="1">
    <source>
        <dbReference type="ARBA" id="ARBA00012513"/>
    </source>
</evidence>
<organism evidence="8 9">
    <name type="scientific">Aureobasidium namibiae CBS 147.97</name>
    <dbReference type="NCBI Taxonomy" id="1043004"/>
    <lineage>
        <taxon>Eukaryota</taxon>
        <taxon>Fungi</taxon>
        <taxon>Dikarya</taxon>
        <taxon>Ascomycota</taxon>
        <taxon>Pezizomycotina</taxon>
        <taxon>Dothideomycetes</taxon>
        <taxon>Dothideomycetidae</taxon>
        <taxon>Dothideales</taxon>
        <taxon>Saccotheciaceae</taxon>
        <taxon>Aureobasidium</taxon>
    </lineage>
</organism>
<gene>
    <name evidence="8" type="ORF">M436DRAFT_61982</name>
</gene>
<dbReference type="GO" id="GO:0005524">
    <property type="term" value="F:ATP binding"/>
    <property type="evidence" value="ECO:0007669"/>
    <property type="project" value="UniProtKB-KW"/>
</dbReference>
<evidence type="ECO:0000313" key="8">
    <source>
        <dbReference type="EMBL" id="KEQ75585.1"/>
    </source>
</evidence>
<evidence type="ECO:0000313" key="9">
    <source>
        <dbReference type="Proteomes" id="UP000027730"/>
    </source>
</evidence>
<dbReference type="Proteomes" id="UP000027730">
    <property type="component" value="Unassembled WGS sequence"/>
</dbReference>
<evidence type="ECO:0000256" key="5">
    <source>
        <dbReference type="ARBA" id="ARBA00022840"/>
    </source>
</evidence>
<dbReference type="InterPro" id="IPR000719">
    <property type="entry name" value="Prot_kinase_dom"/>
</dbReference>
<dbReference type="PANTHER" id="PTHR43671:SF13">
    <property type="entry name" value="SERINE_THREONINE-PROTEIN KINASE NEK2"/>
    <property type="match status" value="1"/>
</dbReference>
<dbReference type="PROSITE" id="PS00108">
    <property type="entry name" value="PROTEIN_KINASE_ST"/>
    <property type="match status" value="1"/>
</dbReference>
<dbReference type="STRING" id="1043004.A0A074WQZ3"/>
<dbReference type="EC" id="2.7.11.1" evidence="1"/>
<dbReference type="GeneID" id="25413290"/>
<dbReference type="PANTHER" id="PTHR43671">
    <property type="entry name" value="SERINE/THREONINE-PROTEIN KINASE NEK"/>
    <property type="match status" value="1"/>
</dbReference>
<feature type="domain" description="Protein kinase" evidence="7">
    <location>
        <begin position="1"/>
        <end position="242"/>
    </location>
</feature>
<dbReference type="OrthoDB" id="310217at2759"/>
<accession>A0A074WQZ3</accession>
<dbReference type="InterPro" id="IPR011009">
    <property type="entry name" value="Kinase-like_dom_sf"/>
</dbReference>
<dbReference type="RefSeq" id="XP_013429703.1">
    <property type="nucleotide sequence ID" value="XM_013574249.1"/>
</dbReference>
<keyword evidence="4 8" id="KW-0418">Kinase</keyword>
<evidence type="ECO:0000256" key="4">
    <source>
        <dbReference type="ARBA" id="ARBA00022777"/>
    </source>
</evidence>
<evidence type="ECO:0000259" key="7">
    <source>
        <dbReference type="PROSITE" id="PS50011"/>
    </source>
</evidence>
<dbReference type="InterPro" id="IPR050660">
    <property type="entry name" value="NEK_Ser/Thr_kinase"/>
</dbReference>
<dbReference type="Gene3D" id="1.10.510.10">
    <property type="entry name" value="Transferase(Phosphotransferase) domain 1"/>
    <property type="match status" value="1"/>
</dbReference>
<dbReference type="AlphaFoldDB" id="A0A074WQZ3"/>
<keyword evidence="5" id="KW-0067">ATP-binding</keyword>
<dbReference type="SUPFAM" id="SSF56112">
    <property type="entry name" value="Protein kinase-like (PK-like)"/>
    <property type="match status" value="1"/>
</dbReference>
<dbReference type="InterPro" id="IPR008271">
    <property type="entry name" value="Ser/Thr_kinase_AS"/>
</dbReference>
<evidence type="ECO:0000256" key="6">
    <source>
        <dbReference type="SAM" id="MobiDB-lite"/>
    </source>
</evidence>
<dbReference type="GO" id="GO:0004674">
    <property type="term" value="F:protein serine/threonine kinase activity"/>
    <property type="evidence" value="ECO:0007669"/>
    <property type="project" value="UniProtKB-EC"/>
</dbReference>
<dbReference type="EMBL" id="KL584705">
    <property type="protein sequence ID" value="KEQ75585.1"/>
    <property type="molecule type" value="Genomic_DNA"/>
</dbReference>
<protein>
    <recommendedName>
        <fullName evidence="1">non-specific serine/threonine protein kinase</fullName>
        <ecNumber evidence="1">2.7.11.1</ecNumber>
    </recommendedName>
</protein>
<dbReference type="PROSITE" id="PS50011">
    <property type="entry name" value="PROTEIN_KINASE_DOM"/>
    <property type="match status" value="1"/>
</dbReference>
<keyword evidence="2" id="KW-0808">Transferase</keyword>
<evidence type="ECO:0000256" key="3">
    <source>
        <dbReference type="ARBA" id="ARBA00022741"/>
    </source>
</evidence>
<sequence length="402" mass="44766">MTDAPVTREDTNPPTVPLPLNHTWIGSTEAYTVPVLAAAKIPGTAEGWRTYMDYFSKGDFSTVIREHTSSRPLPEPFLWFTFERMAKALVAMDTAFREPGKDEPVVIHNDIKPGNILMGYPGSLGRDADYISYPPAYVGDFGMSYLTSGDTSWTTWLGRGTRGYFAPEADLPKADPDGVSVLSFDDVGLVYTQDPAWEGMIERDLWAGYSQDLIDIVEYCVQFDMAERPSPQTLLASIQETMPQYADGMDRWGTLSWVKQMSSEIDDSLAAEDATQMDDDAGTGAATGEKRKASGPVESAPDAKRIKAQTALDRRLAYVATLIQGVKPRPQHHKDDESLMSRWINRLIYKDPDAMFSPDEFFNTADSSPIEYFELENEDANENHLDVIMVNDGEDDGQTHQP</sequence>